<dbReference type="PANTHER" id="PTHR23302">
    <property type="entry name" value="TRANSMEMBRANE CHANNEL-RELATED"/>
    <property type="match status" value="1"/>
</dbReference>
<evidence type="ECO:0000256" key="6">
    <source>
        <dbReference type="SAM" id="MobiDB-lite"/>
    </source>
</evidence>
<feature type="compositionally biased region" description="Basic and acidic residues" evidence="6">
    <location>
        <begin position="702"/>
        <end position="715"/>
    </location>
</feature>
<feature type="compositionally biased region" description="Basic and acidic residues" evidence="6">
    <location>
        <begin position="728"/>
        <end position="749"/>
    </location>
</feature>
<dbReference type="Proteomes" id="UP000887565">
    <property type="component" value="Unplaced"/>
</dbReference>
<dbReference type="GO" id="GO:0008381">
    <property type="term" value="F:mechanosensitive monoatomic ion channel activity"/>
    <property type="evidence" value="ECO:0007669"/>
    <property type="project" value="TreeGrafter"/>
</dbReference>
<dbReference type="Pfam" id="PF07810">
    <property type="entry name" value="TMC"/>
    <property type="match status" value="1"/>
</dbReference>
<evidence type="ECO:0000313" key="9">
    <source>
        <dbReference type="Proteomes" id="UP000887565"/>
    </source>
</evidence>
<evidence type="ECO:0000256" key="3">
    <source>
        <dbReference type="ARBA" id="ARBA00022692"/>
    </source>
</evidence>
<dbReference type="WBParaSite" id="nRc.2.0.1.t12847-RA">
    <property type="protein sequence ID" value="nRc.2.0.1.t12847-RA"/>
    <property type="gene ID" value="nRc.2.0.1.g12847"/>
</dbReference>
<evidence type="ECO:0000259" key="8">
    <source>
        <dbReference type="Pfam" id="PF07810"/>
    </source>
</evidence>
<feature type="compositionally biased region" description="Polar residues" evidence="6">
    <location>
        <begin position="757"/>
        <end position="767"/>
    </location>
</feature>
<protein>
    <submittedName>
        <fullName evidence="10">TMC domain-containing protein</fullName>
    </submittedName>
</protein>
<evidence type="ECO:0000256" key="7">
    <source>
        <dbReference type="SAM" id="Phobius"/>
    </source>
</evidence>
<evidence type="ECO:0000256" key="1">
    <source>
        <dbReference type="ARBA" id="ARBA00004141"/>
    </source>
</evidence>
<dbReference type="InterPro" id="IPR012496">
    <property type="entry name" value="TMC_dom"/>
</dbReference>
<feature type="region of interest" description="Disordered" evidence="6">
    <location>
        <begin position="492"/>
        <end position="551"/>
    </location>
</feature>
<keyword evidence="5 7" id="KW-0472">Membrane</keyword>
<feature type="region of interest" description="Disordered" evidence="6">
    <location>
        <begin position="681"/>
        <end position="778"/>
    </location>
</feature>
<dbReference type="GO" id="GO:0005886">
    <property type="term" value="C:plasma membrane"/>
    <property type="evidence" value="ECO:0007669"/>
    <property type="project" value="InterPro"/>
</dbReference>
<keyword evidence="9" id="KW-1185">Reference proteome</keyword>
<evidence type="ECO:0000313" key="10">
    <source>
        <dbReference type="WBParaSite" id="nRc.2.0.1.t12847-RA"/>
    </source>
</evidence>
<name>A0A915IHJ8_ROMCU</name>
<feature type="transmembrane region" description="Helical" evidence="7">
    <location>
        <begin position="175"/>
        <end position="197"/>
    </location>
</feature>
<dbReference type="AlphaFoldDB" id="A0A915IHJ8"/>
<dbReference type="InterPro" id="IPR038900">
    <property type="entry name" value="TMC"/>
</dbReference>
<accession>A0A915IHJ8</accession>
<evidence type="ECO:0000256" key="5">
    <source>
        <dbReference type="ARBA" id="ARBA00023136"/>
    </source>
</evidence>
<feature type="transmembrane region" description="Helical" evidence="7">
    <location>
        <begin position="102"/>
        <end position="126"/>
    </location>
</feature>
<feature type="region of interest" description="Disordered" evidence="6">
    <location>
        <begin position="356"/>
        <end position="382"/>
    </location>
</feature>
<comment type="subcellular location">
    <subcellularLocation>
        <location evidence="1">Membrane</location>
        <topology evidence="1">Multi-pass membrane protein</topology>
    </subcellularLocation>
</comment>
<organism evidence="9 10">
    <name type="scientific">Romanomermis culicivorax</name>
    <name type="common">Nematode worm</name>
    <dbReference type="NCBI Taxonomy" id="13658"/>
    <lineage>
        <taxon>Eukaryota</taxon>
        <taxon>Metazoa</taxon>
        <taxon>Ecdysozoa</taxon>
        <taxon>Nematoda</taxon>
        <taxon>Enoplea</taxon>
        <taxon>Dorylaimia</taxon>
        <taxon>Mermithida</taxon>
        <taxon>Mermithoidea</taxon>
        <taxon>Mermithidae</taxon>
        <taxon>Romanomermis</taxon>
    </lineage>
</organism>
<dbReference type="PANTHER" id="PTHR23302:SF40">
    <property type="entry name" value="TRANSMEMBRANE CHANNEL-LIKE PROTEIN"/>
    <property type="match status" value="1"/>
</dbReference>
<feature type="domain" description="TMC" evidence="8">
    <location>
        <begin position="80"/>
        <end position="145"/>
    </location>
</feature>
<evidence type="ECO:0000256" key="4">
    <source>
        <dbReference type="ARBA" id="ARBA00022989"/>
    </source>
</evidence>
<sequence>MIDAARSQFLFKIMKGSFMMFNEFFLHDTDLLTLFSHFKIIEIGFLISRRYGKDSRFSRTTSKLTQEDYEFLCWETMVGEPEYGEFKVAENVLHLINNQGMIWLGLFFAPLLPMLNNVKIIIILYVRAWAVVTCNVPAGQVFRASSGRVKFWSVITDELPAEVYQQLDHFSSPGIVLPVFVLLVLIVYFLVSLIRGLREANEDLQKQLILERTEEKRKVYRMADLGKKKYNDERGSMALPNTHRGDGGEGDHDSQSSFGIVRRETWHPVRNAVLAKVEFKRSAPTKDSQAGRVRLADEPPRISPALAKKRVPVDTDLEPQIPLLPQPPPPTAVTVAGKHSATPSVQLFVPMLNCLPEESKSGGSSEQSDNEPSPPQRRVTAVDRKMSDAATNLLFVGLYYSVWLAREIHSTTIGCRKSLTDRDVQPKEPQSAIIEMAALPRRMSLVTPGLDLAPSPIIRSTHLTFDFNPKDSMMTPPLQATNLYQTALTGSSGASATEYDSGRATMEGSTNAGYGPPATTSATETDTGTESEMEQSLIKKKSSTQYPKPRGFYNRVDLDEEDDVKQKTSAHFDPLPNVRKVPITSDKSLATRFAPWPSIPDNELESLRRPYIIRQSSTSRTPSPGPVPNVVTSPMSQSAYSAPPAEPLSVIDEGLSFDRSRAFVSRPKRRAVVTFSPSGQQDLIFFDPHDKTSQQRPASLTVDDKDQDIIRKSERTNVSGADAGPSVGDRDTRSVTDKPKHKTSKETVTHGKLQKRLNCSGNSSTGQIRAPGQWRSNS</sequence>
<evidence type="ECO:0000256" key="2">
    <source>
        <dbReference type="ARBA" id="ARBA00006510"/>
    </source>
</evidence>
<feature type="compositionally biased region" description="Basic and acidic residues" evidence="6">
    <location>
        <begin position="243"/>
        <end position="254"/>
    </location>
</feature>
<reference evidence="10" key="1">
    <citation type="submission" date="2022-11" db="UniProtKB">
        <authorList>
            <consortium name="WormBaseParasite"/>
        </authorList>
    </citation>
    <scope>IDENTIFICATION</scope>
</reference>
<feature type="region of interest" description="Disordered" evidence="6">
    <location>
        <begin position="232"/>
        <end position="255"/>
    </location>
</feature>
<keyword evidence="3 7" id="KW-0812">Transmembrane</keyword>
<proteinExistence type="inferred from homology"/>
<comment type="similarity">
    <text evidence="2">Belongs to the TMC family.</text>
</comment>
<keyword evidence="4 7" id="KW-1133">Transmembrane helix</keyword>